<keyword evidence="2" id="KW-0472">Membrane</keyword>
<accession>F0SAE0</accession>
<evidence type="ECO:0000313" key="4">
    <source>
        <dbReference type="EMBL" id="ADY51517.1"/>
    </source>
</evidence>
<feature type="compositionally biased region" description="Basic and acidic residues" evidence="1">
    <location>
        <begin position="175"/>
        <end position="187"/>
    </location>
</feature>
<gene>
    <name evidence="4" type="ordered locus">Pedsa_0945</name>
</gene>
<dbReference type="CDD" id="cd06583">
    <property type="entry name" value="PGRP"/>
    <property type="match status" value="1"/>
</dbReference>
<dbReference type="STRING" id="762903.Pedsa_0945"/>
<dbReference type="GO" id="GO:0009253">
    <property type="term" value="P:peptidoglycan catabolic process"/>
    <property type="evidence" value="ECO:0007669"/>
    <property type="project" value="InterPro"/>
</dbReference>
<dbReference type="SUPFAM" id="SSF55846">
    <property type="entry name" value="N-acetylmuramoyl-L-alanine amidase-like"/>
    <property type="match status" value="1"/>
</dbReference>
<name>F0SAE0_PSESL</name>
<dbReference type="EMBL" id="CP002545">
    <property type="protein sequence ID" value="ADY51517.1"/>
    <property type="molecule type" value="Genomic_DNA"/>
</dbReference>
<reference evidence="5" key="2">
    <citation type="submission" date="2011-02" db="EMBL/GenBank/DDBJ databases">
        <title>The complete genome of Pedobacter saltans DSM 12145.</title>
        <authorList>
            <consortium name="US DOE Joint Genome Institute (JGI-PGF)"/>
            <person name="Lucas S."/>
            <person name="Copeland A."/>
            <person name="Lapidus A."/>
            <person name="Bruce D."/>
            <person name="Goodwin L."/>
            <person name="Pitluck S."/>
            <person name="Kyrpides N."/>
            <person name="Mavromatis K."/>
            <person name="Pagani I."/>
            <person name="Ivanova N."/>
            <person name="Ovchinnikova G."/>
            <person name="Lu M."/>
            <person name="Detter J.C."/>
            <person name="Han C."/>
            <person name="Land M."/>
            <person name="Hauser L."/>
            <person name="Markowitz V."/>
            <person name="Cheng J.-F."/>
            <person name="Hugenholtz P."/>
            <person name="Woyke T."/>
            <person name="Wu D."/>
            <person name="Tindall B."/>
            <person name="Pomrenke H.G."/>
            <person name="Brambilla E."/>
            <person name="Klenk H.-P."/>
            <person name="Eisen J.A."/>
        </authorList>
    </citation>
    <scope>NUCLEOTIDE SEQUENCE [LARGE SCALE GENOMIC DNA]</scope>
    <source>
        <strain evidence="5">ATCC 51119 / DSM 12145 / JCM 21818 / LMG 10337 / NBRC 100064 / NCIMB 13643</strain>
    </source>
</reference>
<dbReference type="AlphaFoldDB" id="F0SAE0"/>
<feature type="domain" description="N-acetylmuramoyl-L-alanine amidase" evidence="3">
    <location>
        <begin position="2"/>
        <end position="134"/>
    </location>
</feature>
<evidence type="ECO:0000313" key="5">
    <source>
        <dbReference type="Proteomes" id="UP000000310"/>
    </source>
</evidence>
<dbReference type="KEGG" id="psn:Pedsa_0945"/>
<sequence length="309" mass="34404">MIYSPATEMRTIKYLVVHCTATPHNTTIASIMNYWKTVLGWKNPGYHYMIKADGEIVNTFPIEQISNGVAGFNSVSIHIAYIGGIDAKGKAVDNRTPAQVASQIKLLKELKARFPNAEIKGHRDFPNVKKECPCFDVKTWLKTITLLIALCICLTGCKVSRNSQSDKNSSYKSETTTEKAEEKATTSKESDAWRLGNAYKVKGYTLFDFVGKINTDGSLEGSASSAIYSSQEQNHSEEKQSSKEQTKILKRTVKETKLVTKQVTITKTVAKTVTQNIPWWVWFAGAVAIVTALFLQPQSLIVKLKNLIK</sequence>
<dbReference type="Gene3D" id="3.40.80.10">
    <property type="entry name" value="Peptidoglycan recognition protein-like"/>
    <property type="match status" value="1"/>
</dbReference>
<evidence type="ECO:0000256" key="2">
    <source>
        <dbReference type="SAM" id="Phobius"/>
    </source>
</evidence>
<evidence type="ECO:0000256" key="1">
    <source>
        <dbReference type="SAM" id="MobiDB-lite"/>
    </source>
</evidence>
<feature type="transmembrane region" description="Helical" evidence="2">
    <location>
        <begin position="277"/>
        <end position="295"/>
    </location>
</feature>
<dbReference type="Pfam" id="PF01510">
    <property type="entry name" value="Amidase_2"/>
    <property type="match status" value="1"/>
</dbReference>
<keyword evidence="5" id="KW-1185">Reference proteome</keyword>
<organism evidence="4 5">
    <name type="scientific">Pseudopedobacter saltans (strain ATCC 51119 / DSM 12145 / JCM 21818 / CCUG 39354 / LMG 10337 / NBRC 100064 / NCIMB 13643)</name>
    <name type="common">Pedobacter saltans</name>
    <dbReference type="NCBI Taxonomy" id="762903"/>
    <lineage>
        <taxon>Bacteria</taxon>
        <taxon>Pseudomonadati</taxon>
        <taxon>Bacteroidota</taxon>
        <taxon>Sphingobacteriia</taxon>
        <taxon>Sphingobacteriales</taxon>
        <taxon>Sphingobacteriaceae</taxon>
        <taxon>Pseudopedobacter</taxon>
    </lineage>
</organism>
<proteinExistence type="predicted"/>
<keyword evidence="2" id="KW-0812">Transmembrane</keyword>
<protein>
    <submittedName>
        <fullName evidence="4">N-acetylmuramoyl-L-alanine amidase family 2</fullName>
    </submittedName>
</protein>
<feature type="region of interest" description="Disordered" evidence="1">
    <location>
        <begin position="161"/>
        <end position="187"/>
    </location>
</feature>
<dbReference type="eggNOG" id="COG3023">
    <property type="taxonomic scope" value="Bacteria"/>
</dbReference>
<dbReference type="InterPro" id="IPR002502">
    <property type="entry name" value="Amidase_domain"/>
</dbReference>
<reference evidence="4 5" key="1">
    <citation type="journal article" date="2011" name="Stand. Genomic Sci.">
        <title>Complete genome sequence of the gliding, heparinolytic Pedobacter saltans type strain (113).</title>
        <authorList>
            <person name="Liolios K."/>
            <person name="Sikorski J."/>
            <person name="Lu M."/>
            <person name="Nolan M."/>
            <person name="Lapidus A."/>
            <person name="Lucas S."/>
            <person name="Hammon N."/>
            <person name="Deshpande S."/>
            <person name="Cheng J.F."/>
            <person name="Tapia R."/>
            <person name="Han C."/>
            <person name="Goodwin L."/>
            <person name="Pitluck S."/>
            <person name="Huntemann M."/>
            <person name="Ivanova N."/>
            <person name="Pagani I."/>
            <person name="Mavromatis K."/>
            <person name="Ovchinikova G."/>
            <person name="Pati A."/>
            <person name="Chen A."/>
            <person name="Palaniappan K."/>
            <person name="Land M."/>
            <person name="Hauser L."/>
            <person name="Brambilla E.M."/>
            <person name="Kotsyurbenko O."/>
            <person name="Rohde M."/>
            <person name="Tindall B.J."/>
            <person name="Abt B."/>
            <person name="Goker M."/>
            <person name="Detter J.C."/>
            <person name="Woyke T."/>
            <person name="Bristow J."/>
            <person name="Eisen J.A."/>
            <person name="Markowitz V."/>
            <person name="Hugenholtz P."/>
            <person name="Klenk H.P."/>
            <person name="Kyrpides N.C."/>
        </authorList>
    </citation>
    <scope>NUCLEOTIDE SEQUENCE [LARGE SCALE GENOMIC DNA]</scope>
    <source>
        <strain evidence="5">ATCC 51119 / DSM 12145 / JCM 21818 / LMG 10337 / NBRC 100064 / NCIMB 13643</strain>
    </source>
</reference>
<dbReference type="InterPro" id="IPR036505">
    <property type="entry name" value="Amidase/PGRP_sf"/>
</dbReference>
<dbReference type="HOGENOM" id="CLU_899752_0_0_10"/>
<dbReference type="SMART" id="SM00644">
    <property type="entry name" value="Ami_2"/>
    <property type="match status" value="1"/>
</dbReference>
<dbReference type="GO" id="GO:0008745">
    <property type="term" value="F:N-acetylmuramoyl-L-alanine amidase activity"/>
    <property type="evidence" value="ECO:0007669"/>
    <property type="project" value="InterPro"/>
</dbReference>
<dbReference type="Proteomes" id="UP000000310">
    <property type="component" value="Chromosome"/>
</dbReference>
<evidence type="ECO:0000259" key="3">
    <source>
        <dbReference type="SMART" id="SM00644"/>
    </source>
</evidence>
<keyword evidence="2" id="KW-1133">Transmembrane helix</keyword>